<dbReference type="PANTHER" id="PTHR33877">
    <property type="entry name" value="SLL1193 PROTEIN"/>
    <property type="match status" value="1"/>
</dbReference>
<dbReference type="OrthoDB" id="147034at2"/>
<dbReference type="InterPro" id="IPR047693">
    <property type="entry name" value="RNA-guided_IscB-like"/>
</dbReference>
<dbReference type="InterPro" id="IPR052892">
    <property type="entry name" value="NA-targeting_endonuclease"/>
</dbReference>
<dbReference type="EMBL" id="BIXY01000031">
    <property type="protein sequence ID" value="GCF08856.1"/>
    <property type="molecule type" value="Genomic_DNA"/>
</dbReference>
<protein>
    <recommendedName>
        <fullName evidence="1">HNH nuclease domain-containing protein</fullName>
    </recommendedName>
</protein>
<dbReference type="Gene3D" id="1.10.30.50">
    <property type="match status" value="1"/>
</dbReference>
<comment type="caution">
    <text evidence="2">The sequence shown here is derived from an EMBL/GenBank/DDBJ whole genome shotgun (WGS) entry which is preliminary data.</text>
</comment>
<keyword evidence="3" id="KW-1185">Reference proteome</keyword>
<dbReference type="GO" id="GO:0003676">
    <property type="term" value="F:nucleic acid binding"/>
    <property type="evidence" value="ECO:0007669"/>
    <property type="project" value="InterPro"/>
</dbReference>
<dbReference type="PANTHER" id="PTHR33877:SF2">
    <property type="entry name" value="OS07G0170200 PROTEIN"/>
    <property type="match status" value="1"/>
</dbReference>
<dbReference type="InterPro" id="IPR003615">
    <property type="entry name" value="HNH_nuc"/>
</dbReference>
<proteinExistence type="predicted"/>
<sequence length="280" mass="31834">MSNVFVIDSFYQPLNPVHPARARLLLKQGKASVYRMYPFTVILKRVVAQPEVKPLRIKLDPGSRTTGIAIVNDASGEVVFAAELTHRGQAIKAALDDRRAVRRSRRQRKTRYRKARWSNRKRKQGWLPPSLESRIANVLTWVKRLSRSCPLTAISMELVKFDLQQMENPEVSGVEYQQGTLAGYEVRGYLLEKWNRTCAYCGAKETPLQIEHIHPRAKGGTNRITNLCLACEQCNTAKGTLDIAVFLQKKPEVLKRIQAQAKAPLKDAIAVNTSRWLRFV</sequence>
<dbReference type="NCBIfam" id="NF040563">
    <property type="entry name" value="guided_IscB"/>
    <property type="match status" value="1"/>
</dbReference>
<reference evidence="2 3" key="1">
    <citation type="submission" date="2019-01" db="EMBL/GenBank/DDBJ databases">
        <title>Draft genome sequence of Dictyobacter sp. Uno17.</title>
        <authorList>
            <person name="Wang C.M."/>
            <person name="Zheng Y."/>
            <person name="Sakai Y."/>
            <person name="Abe K."/>
            <person name="Yokota A."/>
            <person name="Yabe S."/>
        </authorList>
    </citation>
    <scope>NUCLEOTIDE SEQUENCE [LARGE SCALE GENOMIC DNA]</scope>
    <source>
        <strain evidence="2 3">Uno17</strain>
    </source>
</reference>
<dbReference type="GO" id="GO:0004519">
    <property type="term" value="F:endonuclease activity"/>
    <property type="evidence" value="ECO:0007669"/>
    <property type="project" value="InterPro"/>
</dbReference>
<evidence type="ECO:0000259" key="1">
    <source>
        <dbReference type="SMART" id="SM00507"/>
    </source>
</evidence>
<dbReference type="Pfam" id="PF14239">
    <property type="entry name" value="RRXRR"/>
    <property type="match status" value="1"/>
</dbReference>
<name>A0A5A5TCI3_9CHLR</name>
<dbReference type="SMART" id="SM00507">
    <property type="entry name" value="HNHc"/>
    <property type="match status" value="1"/>
</dbReference>
<dbReference type="InterPro" id="IPR025938">
    <property type="entry name" value="RRXRR_dom"/>
</dbReference>
<feature type="domain" description="HNH nuclease" evidence="1">
    <location>
        <begin position="185"/>
        <end position="236"/>
    </location>
</feature>
<evidence type="ECO:0000313" key="3">
    <source>
        <dbReference type="Proteomes" id="UP000322530"/>
    </source>
</evidence>
<dbReference type="InterPro" id="IPR002711">
    <property type="entry name" value="HNH"/>
</dbReference>
<evidence type="ECO:0000313" key="2">
    <source>
        <dbReference type="EMBL" id="GCF08856.1"/>
    </source>
</evidence>
<organism evidence="2 3">
    <name type="scientific">Dictyobacter arantiisoli</name>
    <dbReference type="NCBI Taxonomy" id="2014874"/>
    <lineage>
        <taxon>Bacteria</taxon>
        <taxon>Bacillati</taxon>
        <taxon>Chloroflexota</taxon>
        <taxon>Ktedonobacteria</taxon>
        <taxon>Ktedonobacterales</taxon>
        <taxon>Dictyobacteraceae</taxon>
        <taxon>Dictyobacter</taxon>
    </lineage>
</organism>
<accession>A0A5A5TCI3</accession>
<dbReference type="GO" id="GO:0008270">
    <property type="term" value="F:zinc ion binding"/>
    <property type="evidence" value="ECO:0007669"/>
    <property type="project" value="InterPro"/>
</dbReference>
<dbReference type="Pfam" id="PF01844">
    <property type="entry name" value="HNH"/>
    <property type="match status" value="1"/>
</dbReference>
<gene>
    <name evidence="2" type="ORF">KDI_24200</name>
</gene>
<dbReference type="AlphaFoldDB" id="A0A5A5TCI3"/>
<dbReference type="CDD" id="cd00085">
    <property type="entry name" value="HNHc"/>
    <property type="match status" value="1"/>
</dbReference>
<dbReference type="Proteomes" id="UP000322530">
    <property type="component" value="Unassembled WGS sequence"/>
</dbReference>